<proteinExistence type="predicted"/>
<sequence length="58" mass="6610">MRVGSIVIRCYEFDRMLAFWSEALGYGPREPAEDGWVVLRDPEGAGPNLSLERVPRPF</sequence>
<evidence type="ECO:0000259" key="1">
    <source>
        <dbReference type="Pfam" id="PF18029"/>
    </source>
</evidence>
<feature type="domain" description="Glyoxalase-like" evidence="1">
    <location>
        <begin position="5"/>
        <end position="56"/>
    </location>
</feature>
<dbReference type="InterPro" id="IPR041581">
    <property type="entry name" value="Glyoxalase_6"/>
</dbReference>
<gene>
    <name evidence="2" type="ORF">AVDCRST_MAG01-01-4362</name>
</gene>
<organism evidence="2">
    <name type="scientific">uncultured Rubrobacteraceae bacterium</name>
    <dbReference type="NCBI Taxonomy" id="349277"/>
    <lineage>
        <taxon>Bacteria</taxon>
        <taxon>Bacillati</taxon>
        <taxon>Actinomycetota</taxon>
        <taxon>Rubrobacteria</taxon>
        <taxon>Rubrobacterales</taxon>
        <taxon>Rubrobacteraceae</taxon>
        <taxon>environmental samples</taxon>
    </lineage>
</organism>
<dbReference type="EMBL" id="CADCUW010000568">
    <property type="protein sequence ID" value="CAA9449052.1"/>
    <property type="molecule type" value="Genomic_DNA"/>
</dbReference>
<accession>A0A6J4QM89</accession>
<dbReference type="Pfam" id="PF18029">
    <property type="entry name" value="Glyoxalase_6"/>
    <property type="match status" value="1"/>
</dbReference>
<feature type="non-terminal residue" evidence="2">
    <location>
        <position position="58"/>
    </location>
</feature>
<dbReference type="SUPFAM" id="SSF54593">
    <property type="entry name" value="Glyoxalase/Bleomycin resistance protein/Dihydroxybiphenyl dioxygenase"/>
    <property type="match status" value="1"/>
</dbReference>
<protein>
    <recommendedName>
        <fullName evidence="1">Glyoxalase-like domain-containing protein</fullName>
    </recommendedName>
</protein>
<dbReference type="AlphaFoldDB" id="A0A6J4QM89"/>
<reference evidence="2" key="1">
    <citation type="submission" date="2020-02" db="EMBL/GenBank/DDBJ databases">
        <authorList>
            <person name="Meier V. D."/>
        </authorList>
    </citation>
    <scope>NUCLEOTIDE SEQUENCE</scope>
    <source>
        <strain evidence="2">AVDCRST_MAG01</strain>
    </source>
</reference>
<dbReference type="InterPro" id="IPR029068">
    <property type="entry name" value="Glyas_Bleomycin-R_OHBP_Dase"/>
</dbReference>
<name>A0A6J4QM89_9ACTN</name>
<dbReference type="Gene3D" id="3.10.180.10">
    <property type="entry name" value="2,3-Dihydroxybiphenyl 1,2-Dioxygenase, domain 1"/>
    <property type="match status" value="1"/>
</dbReference>
<evidence type="ECO:0000313" key="2">
    <source>
        <dbReference type="EMBL" id="CAA9449052.1"/>
    </source>
</evidence>